<dbReference type="GeneID" id="28829357"/>
<dbReference type="RefSeq" id="XP_018073907.1">
    <property type="nucleotide sequence ID" value="XM_018219631.1"/>
</dbReference>
<evidence type="ECO:0000313" key="3">
    <source>
        <dbReference type="Proteomes" id="UP000070700"/>
    </source>
</evidence>
<dbReference type="Proteomes" id="UP000070700">
    <property type="component" value="Unassembled WGS sequence"/>
</dbReference>
<dbReference type="AlphaFoldDB" id="A0A194XIF8"/>
<reference evidence="2 3" key="1">
    <citation type="submission" date="2015-10" db="EMBL/GenBank/DDBJ databases">
        <title>Full genome of DAOMC 229536 Phialocephala scopiformis, a fungal endophyte of spruce producing the potent anti-insectan compound rugulosin.</title>
        <authorList>
            <consortium name="DOE Joint Genome Institute"/>
            <person name="Walker A.K."/>
            <person name="Frasz S.L."/>
            <person name="Seifert K.A."/>
            <person name="Miller J.D."/>
            <person name="Mondo S.J."/>
            <person name="Labutti K."/>
            <person name="Lipzen A."/>
            <person name="Dockter R."/>
            <person name="Kennedy M."/>
            <person name="Grigoriev I.V."/>
            <person name="Spatafora J.W."/>
        </authorList>
    </citation>
    <scope>NUCLEOTIDE SEQUENCE [LARGE SCALE GENOMIC DNA]</scope>
    <source>
        <strain evidence="2 3">CBS 120377</strain>
    </source>
</reference>
<feature type="domain" description="CHAT" evidence="1">
    <location>
        <begin position="108"/>
        <end position="350"/>
    </location>
</feature>
<dbReference type="InterPro" id="IPR024983">
    <property type="entry name" value="CHAT_dom"/>
</dbReference>
<dbReference type="EMBL" id="KQ947411">
    <property type="protein sequence ID" value="KUJ19552.1"/>
    <property type="molecule type" value="Genomic_DNA"/>
</dbReference>
<protein>
    <recommendedName>
        <fullName evidence="1">CHAT domain-containing protein</fullName>
    </recommendedName>
</protein>
<sequence length="451" mass="50766">MNNRIKLTCIKATPNKWVCRAEHKDSDTPVTFRSPFTNNQEGRLRWYLEKYATKDPFAGSKASGVAASIKQYAHDLFEQLQSIVELWGLQNTKEPLDLHVQGTEDDLSIHKLHWEALEHPSLPVKFCVTRVSTPVSANELSGREAWKQANETRRLLFVTSRIVDPSNPEDFISTRLVLKPVLDSIASMSKSNIDQPKHVNIDIVRPGTFTALKEALNNGRDRYDIVHFDVHGQIKDDKATLLFMSDIDRTMYNPVDATDVAHELRAAGVDTVILNSCNSANATTRVTANLAITLLQSGISSVLGMSYQLHINAATIFMLAFYRAFLVEGHSMEASANGARRALRSKQQREARFQYRVDVEDWLVPVLYRLQDRSQDVRNDNKTTIAYIDDLNLSEIMTFTEGQKNEDERRLFGRESSVLDIENQLLASKGVLLLEGSLGCGKTSLILDSID</sequence>
<name>A0A194XIF8_MOLSC</name>
<dbReference type="InParanoid" id="A0A194XIF8"/>
<evidence type="ECO:0000259" key="1">
    <source>
        <dbReference type="Pfam" id="PF12770"/>
    </source>
</evidence>
<dbReference type="STRING" id="149040.A0A194XIF8"/>
<gene>
    <name evidence="2" type="ORF">LY89DRAFT_731947</name>
</gene>
<proteinExistence type="predicted"/>
<keyword evidence="3" id="KW-1185">Reference proteome</keyword>
<accession>A0A194XIF8</accession>
<organism evidence="2 3">
    <name type="scientific">Mollisia scopiformis</name>
    <name type="common">Conifer needle endophyte fungus</name>
    <name type="synonym">Phialocephala scopiformis</name>
    <dbReference type="NCBI Taxonomy" id="149040"/>
    <lineage>
        <taxon>Eukaryota</taxon>
        <taxon>Fungi</taxon>
        <taxon>Dikarya</taxon>
        <taxon>Ascomycota</taxon>
        <taxon>Pezizomycotina</taxon>
        <taxon>Leotiomycetes</taxon>
        <taxon>Helotiales</taxon>
        <taxon>Mollisiaceae</taxon>
        <taxon>Mollisia</taxon>
    </lineage>
</organism>
<evidence type="ECO:0000313" key="2">
    <source>
        <dbReference type="EMBL" id="KUJ19552.1"/>
    </source>
</evidence>
<dbReference type="OrthoDB" id="5301473at2759"/>
<dbReference type="KEGG" id="psco:LY89DRAFT_731947"/>
<dbReference type="Pfam" id="PF12770">
    <property type="entry name" value="CHAT"/>
    <property type="match status" value="1"/>
</dbReference>